<sequence>MSYRPSNNQIVEWHMQQLRNWMIPTSMPMSGPPTSQPALTSADQPVQPLSYVASNPQFDYYNYEATRFNSVVHPPMNLTRAHTFADYSDFDYTPMTPASATGVEDMSVFDEYEVASCYSETPSSFVSSDITDRSGYDSVFSASTTRHTPSVTSQPAPQLMQQQPSSEVDALMRAIQPTSTSPPASAPMDTLSPPSAPTPALATPLTPTSIANASGGKPKKHICPYTSCLKSFSQPTHLKIHLRSHTGEKPYTCSISSCRQTFSQLGNLRTHERRHIGQRPNRKRSSSDPGSRGKRYECILDNCRVRSHDAASGREMIQGKVFTQLGNLKAHMNKFHKETLARLSDQFAEHEEGDTELKAYFSGLFKNSNKGIKGRGKGRKVEVVVGRPAFDTGSGIS</sequence>
<gene>
    <name evidence="11" type="ORF">HMPREF1541_04839</name>
</gene>
<dbReference type="SUPFAM" id="SSF57667">
    <property type="entry name" value="beta-beta-alpha zinc fingers"/>
    <property type="match status" value="1"/>
</dbReference>
<keyword evidence="4" id="KW-0862">Zinc</keyword>
<protein>
    <recommendedName>
        <fullName evidence="10">C2H2-type domain-containing protein</fullName>
    </recommendedName>
</protein>
<evidence type="ECO:0000259" key="10">
    <source>
        <dbReference type="PROSITE" id="PS50157"/>
    </source>
</evidence>
<dbReference type="VEuPathDB" id="FungiDB:HMPREF1541_04839"/>
<evidence type="ECO:0000313" key="11">
    <source>
        <dbReference type="EMBL" id="ETN40562.1"/>
    </source>
</evidence>
<keyword evidence="5" id="KW-0805">Transcription regulation</keyword>
<dbReference type="Pfam" id="PF00096">
    <property type="entry name" value="zf-C2H2"/>
    <property type="match status" value="2"/>
</dbReference>
<feature type="compositionally biased region" description="Basic residues" evidence="9">
    <location>
        <begin position="271"/>
        <end position="284"/>
    </location>
</feature>
<keyword evidence="12" id="KW-1185">Reference proteome</keyword>
<dbReference type="PROSITE" id="PS50157">
    <property type="entry name" value="ZINC_FINGER_C2H2_2"/>
    <property type="match status" value="2"/>
</dbReference>
<name>W2RVT5_CYPE1</name>
<feature type="region of interest" description="Disordered" evidence="9">
    <location>
        <begin position="267"/>
        <end position="293"/>
    </location>
</feature>
<evidence type="ECO:0000313" key="12">
    <source>
        <dbReference type="Proteomes" id="UP000030752"/>
    </source>
</evidence>
<evidence type="ECO:0000256" key="4">
    <source>
        <dbReference type="ARBA" id="ARBA00022833"/>
    </source>
</evidence>
<reference evidence="11 12" key="1">
    <citation type="submission" date="2013-03" db="EMBL/GenBank/DDBJ databases">
        <title>The Genome Sequence of Phialophora europaea CBS 101466.</title>
        <authorList>
            <consortium name="The Broad Institute Genomics Platform"/>
            <person name="Cuomo C."/>
            <person name="de Hoog S."/>
            <person name="Gorbushina A."/>
            <person name="Walker B."/>
            <person name="Young S.K."/>
            <person name="Zeng Q."/>
            <person name="Gargeya S."/>
            <person name="Fitzgerald M."/>
            <person name="Haas B."/>
            <person name="Abouelleil A."/>
            <person name="Allen A.W."/>
            <person name="Alvarado L."/>
            <person name="Arachchi H.M."/>
            <person name="Berlin A.M."/>
            <person name="Chapman S.B."/>
            <person name="Gainer-Dewar J."/>
            <person name="Goldberg J."/>
            <person name="Griggs A."/>
            <person name="Gujja S."/>
            <person name="Hansen M."/>
            <person name="Howarth C."/>
            <person name="Imamovic A."/>
            <person name="Ireland A."/>
            <person name="Larimer J."/>
            <person name="McCowan C."/>
            <person name="Murphy C."/>
            <person name="Pearson M."/>
            <person name="Poon T.W."/>
            <person name="Priest M."/>
            <person name="Roberts A."/>
            <person name="Saif S."/>
            <person name="Shea T."/>
            <person name="Sisk P."/>
            <person name="Sykes S."/>
            <person name="Wortman J."/>
            <person name="Nusbaum C."/>
            <person name="Birren B."/>
        </authorList>
    </citation>
    <scope>NUCLEOTIDE SEQUENCE [LARGE SCALE GENOMIC DNA]</scope>
    <source>
        <strain evidence="11 12">CBS 101466</strain>
    </source>
</reference>
<dbReference type="AlphaFoldDB" id="W2RVT5"/>
<evidence type="ECO:0000256" key="6">
    <source>
        <dbReference type="ARBA" id="ARBA00023163"/>
    </source>
</evidence>
<evidence type="ECO:0000256" key="8">
    <source>
        <dbReference type="PROSITE-ProRule" id="PRU00042"/>
    </source>
</evidence>
<dbReference type="RefSeq" id="XP_008717405.1">
    <property type="nucleotide sequence ID" value="XM_008719183.1"/>
</dbReference>
<dbReference type="PROSITE" id="PS00028">
    <property type="entry name" value="ZINC_FINGER_C2H2_1"/>
    <property type="match status" value="2"/>
</dbReference>
<evidence type="ECO:0000256" key="7">
    <source>
        <dbReference type="ARBA" id="ARBA00023242"/>
    </source>
</evidence>
<evidence type="ECO:0000256" key="2">
    <source>
        <dbReference type="ARBA" id="ARBA00022737"/>
    </source>
</evidence>
<keyword evidence="3 8" id="KW-0863">Zinc-finger</keyword>
<dbReference type="HOGENOM" id="CLU_771604_0_0_1"/>
<dbReference type="GO" id="GO:0000785">
    <property type="term" value="C:chromatin"/>
    <property type="evidence" value="ECO:0007669"/>
    <property type="project" value="TreeGrafter"/>
</dbReference>
<dbReference type="STRING" id="1220924.W2RVT5"/>
<dbReference type="PANTHER" id="PTHR14003:SF23">
    <property type="entry name" value="ZINC FINGER PROTEIN 143"/>
    <property type="match status" value="1"/>
</dbReference>
<dbReference type="GO" id="GO:0005667">
    <property type="term" value="C:transcription regulator complex"/>
    <property type="evidence" value="ECO:0007669"/>
    <property type="project" value="TreeGrafter"/>
</dbReference>
<dbReference type="Proteomes" id="UP000030752">
    <property type="component" value="Unassembled WGS sequence"/>
</dbReference>
<dbReference type="SMART" id="SM00355">
    <property type="entry name" value="ZnF_C2H2"/>
    <property type="match status" value="3"/>
</dbReference>
<accession>W2RVT5</accession>
<feature type="domain" description="C2H2-type" evidence="10">
    <location>
        <begin position="221"/>
        <end position="250"/>
    </location>
</feature>
<keyword evidence="1" id="KW-0479">Metal-binding</keyword>
<dbReference type="OrthoDB" id="427030at2759"/>
<dbReference type="GeneID" id="19972178"/>
<evidence type="ECO:0000256" key="1">
    <source>
        <dbReference type="ARBA" id="ARBA00022723"/>
    </source>
</evidence>
<proteinExistence type="predicted"/>
<dbReference type="PANTHER" id="PTHR14003">
    <property type="entry name" value="TRANSCRIPTIONAL REPRESSOR PROTEIN YY"/>
    <property type="match status" value="1"/>
</dbReference>
<dbReference type="FunFam" id="3.30.160.60:FF:000032">
    <property type="entry name" value="Krueppel-like factor 4"/>
    <property type="match status" value="1"/>
</dbReference>
<organism evidence="11 12">
    <name type="scientific">Cyphellophora europaea (strain CBS 101466)</name>
    <name type="common">Phialophora europaea</name>
    <dbReference type="NCBI Taxonomy" id="1220924"/>
    <lineage>
        <taxon>Eukaryota</taxon>
        <taxon>Fungi</taxon>
        <taxon>Dikarya</taxon>
        <taxon>Ascomycota</taxon>
        <taxon>Pezizomycotina</taxon>
        <taxon>Eurotiomycetes</taxon>
        <taxon>Chaetothyriomycetidae</taxon>
        <taxon>Chaetothyriales</taxon>
        <taxon>Cyphellophoraceae</taxon>
        <taxon>Cyphellophora</taxon>
    </lineage>
</organism>
<dbReference type="GO" id="GO:0000981">
    <property type="term" value="F:DNA-binding transcription factor activity, RNA polymerase II-specific"/>
    <property type="evidence" value="ECO:0007669"/>
    <property type="project" value="TreeGrafter"/>
</dbReference>
<feature type="region of interest" description="Disordered" evidence="9">
    <location>
        <begin position="177"/>
        <end position="199"/>
    </location>
</feature>
<dbReference type="GO" id="GO:0000978">
    <property type="term" value="F:RNA polymerase II cis-regulatory region sequence-specific DNA binding"/>
    <property type="evidence" value="ECO:0007669"/>
    <property type="project" value="TreeGrafter"/>
</dbReference>
<dbReference type="eggNOG" id="KOG1721">
    <property type="taxonomic scope" value="Eukaryota"/>
</dbReference>
<dbReference type="InterPro" id="IPR036236">
    <property type="entry name" value="Znf_C2H2_sf"/>
</dbReference>
<dbReference type="InParanoid" id="W2RVT5"/>
<evidence type="ECO:0000256" key="3">
    <source>
        <dbReference type="ARBA" id="ARBA00022771"/>
    </source>
</evidence>
<dbReference type="Gene3D" id="3.30.160.60">
    <property type="entry name" value="Classic Zinc Finger"/>
    <property type="match status" value="3"/>
</dbReference>
<keyword evidence="6" id="KW-0804">Transcription</keyword>
<evidence type="ECO:0000256" key="5">
    <source>
        <dbReference type="ARBA" id="ARBA00023015"/>
    </source>
</evidence>
<dbReference type="EMBL" id="KB822720">
    <property type="protein sequence ID" value="ETN40562.1"/>
    <property type="molecule type" value="Genomic_DNA"/>
</dbReference>
<evidence type="ECO:0000256" key="9">
    <source>
        <dbReference type="SAM" id="MobiDB-lite"/>
    </source>
</evidence>
<dbReference type="GO" id="GO:0008270">
    <property type="term" value="F:zinc ion binding"/>
    <property type="evidence" value="ECO:0007669"/>
    <property type="project" value="UniProtKB-KW"/>
</dbReference>
<dbReference type="InterPro" id="IPR013087">
    <property type="entry name" value="Znf_C2H2_type"/>
</dbReference>
<keyword evidence="2" id="KW-0677">Repeat</keyword>
<feature type="domain" description="C2H2-type" evidence="10">
    <location>
        <begin position="251"/>
        <end position="280"/>
    </location>
</feature>
<keyword evidence="7" id="KW-0539">Nucleus</keyword>